<name>A0A1F6WPN2_9BACT</name>
<comment type="caution">
    <text evidence="1">The sequence shown here is derived from an EMBL/GenBank/DDBJ whole genome shotgun (WGS) entry which is preliminary data.</text>
</comment>
<dbReference type="Proteomes" id="UP000178184">
    <property type="component" value="Unassembled WGS sequence"/>
</dbReference>
<dbReference type="AlphaFoldDB" id="A0A1F6WPN2"/>
<accession>A0A1F6WPN2</accession>
<protein>
    <submittedName>
        <fullName evidence="1">Uncharacterized protein</fullName>
    </submittedName>
</protein>
<proteinExistence type="predicted"/>
<evidence type="ECO:0000313" key="1">
    <source>
        <dbReference type="EMBL" id="OGI83872.1"/>
    </source>
</evidence>
<sequence length="193" mass="23211">MTLRKYSHTVGLLNYYKGLRTDIRNHDFNEFHLAILWLIHVKSESPKINPKPTKLAEFLYENELTSRNFVKLLEMFDLSASPERVESSLKFFKKIGLIENPRRSFYTLTDEGWVLLLSTDSIDRIRCEFDFEKAFDQIHKPRKRLQMNDECEKCLDQRKCTLADMKNDYEFKERFPYIYIKNFGYPDPERFTP</sequence>
<organism evidence="1 2">
    <name type="scientific">Candidatus Nomurabacteria bacterium RIFCSPLOWO2_01_FULL_33_17</name>
    <dbReference type="NCBI Taxonomy" id="1801764"/>
    <lineage>
        <taxon>Bacteria</taxon>
        <taxon>Candidatus Nomuraibacteriota</taxon>
    </lineage>
</organism>
<dbReference type="EMBL" id="MFUO01000018">
    <property type="protein sequence ID" value="OGI83872.1"/>
    <property type="molecule type" value="Genomic_DNA"/>
</dbReference>
<reference evidence="1 2" key="1">
    <citation type="journal article" date="2016" name="Nat. Commun.">
        <title>Thousands of microbial genomes shed light on interconnected biogeochemical processes in an aquifer system.</title>
        <authorList>
            <person name="Anantharaman K."/>
            <person name="Brown C.T."/>
            <person name="Hug L.A."/>
            <person name="Sharon I."/>
            <person name="Castelle C.J."/>
            <person name="Probst A.J."/>
            <person name="Thomas B.C."/>
            <person name="Singh A."/>
            <person name="Wilkins M.J."/>
            <person name="Karaoz U."/>
            <person name="Brodie E.L."/>
            <person name="Williams K.H."/>
            <person name="Hubbard S.S."/>
            <person name="Banfield J.F."/>
        </authorList>
    </citation>
    <scope>NUCLEOTIDE SEQUENCE [LARGE SCALE GENOMIC DNA]</scope>
</reference>
<evidence type="ECO:0000313" key="2">
    <source>
        <dbReference type="Proteomes" id="UP000178184"/>
    </source>
</evidence>
<gene>
    <name evidence="1" type="ORF">A2903_01510</name>
</gene>